<dbReference type="AlphaFoldDB" id="K2FVH1"/>
<organism evidence="1">
    <name type="scientific">uncultured bacterium</name>
    <name type="common">gcode 4</name>
    <dbReference type="NCBI Taxonomy" id="1234023"/>
    <lineage>
        <taxon>Bacteria</taxon>
        <taxon>environmental samples</taxon>
    </lineage>
</organism>
<dbReference type="EMBL" id="AMFJ01000618">
    <property type="protein sequence ID" value="EKE26963.1"/>
    <property type="molecule type" value="Genomic_DNA"/>
</dbReference>
<protein>
    <submittedName>
        <fullName evidence="1">Uncharacterized protein</fullName>
    </submittedName>
</protein>
<reference evidence="1" key="1">
    <citation type="journal article" date="2012" name="Science">
        <title>Fermentation, hydrogen, and sulfur metabolism in multiple uncultivated bacterial phyla.</title>
        <authorList>
            <person name="Wrighton K.C."/>
            <person name="Thomas B.C."/>
            <person name="Sharon I."/>
            <person name="Miller C.S."/>
            <person name="Castelle C.J."/>
            <person name="VerBerkmoes N.C."/>
            <person name="Wilkins M.J."/>
            <person name="Hettich R.L."/>
            <person name="Lipton M.S."/>
            <person name="Williams K.H."/>
            <person name="Long P.E."/>
            <person name="Banfield J.F."/>
        </authorList>
    </citation>
    <scope>NUCLEOTIDE SEQUENCE [LARGE SCALE GENOMIC DNA]</scope>
</reference>
<name>K2FVH1_9BACT</name>
<proteinExistence type="predicted"/>
<evidence type="ECO:0000313" key="1">
    <source>
        <dbReference type="EMBL" id="EKE26963.1"/>
    </source>
</evidence>
<accession>K2FVH1</accession>
<gene>
    <name evidence="1" type="ORF">ACD_4C00102G0002</name>
</gene>
<comment type="caution">
    <text evidence="1">The sequence shown here is derived from an EMBL/GenBank/DDBJ whole genome shotgun (WGS) entry which is preliminary data.</text>
</comment>
<sequence>MKKTKNVDSFPSIKKNIKWFLMDESWKITKKDALKLASWAIAISLWIDNSNALNTRCIIIPHSNSCGCNWSC</sequence>